<dbReference type="EMBL" id="CAJJDM010000148">
    <property type="protein sequence ID" value="CAD8110417.1"/>
    <property type="molecule type" value="Genomic_DNA"/>
</dbReference>
<evidence type="ECO:0000313" key="4">
    <source>
        <dbReference type="Proteomes" id="UP000688137"/>
    </source>
</evidence>
<feature type="coiled-coil region" evidence="1">
    <location>
        <begin position="24"/>
        <end position="51"/>
    </location>
</feature>
<comment type="caution">
    <text evidence="3">The sequence shown here is derived from an EMBL/GenBank/DDBJ whole genome shotgun (WGS) entry which is preliminary data.</text>
</comment>
<evidence type="ECO:0000259" key="2">
    <source>
        <dbReference type="Pfam" id="PF04100"/>
    </source>
</evidence>
<dbReference type="GO" id="GO:0000938">
    <property type="term" value="C:GARP complex"/>
    <property type="evidence" value="ECO:0007669"/>
    <property type="project" value="InterPro"/>
</dbReference>
<keyword evidence="4" id="KW-1185">Reference proteome</keyword>
<organism evidence="3 4">
    <name type="scientific">Paramecium primaurelia</name>
    <dbReference type="NCBI Taxonomy" id="5886"/>
    <lineage>
        <taxon>Eukaryota</taxon>
        <taxon>Sar</taxon>
        <taxon>Alveolata</taxon>
        <taxon>Ciliophora</taxon>
        <taxon>Intramacronucleata</taxon>
        <taxon>Oligohymenophorea</taxon>
        <taxon>Peniculida</taxon>
        <taxon>Parameciidae</taxon>
        <taxon>Paramecium</taxon>
    </lineage>
</organism>
<dbReference type="Pfam" id="PF04100">
    <property type="entry name" value="Vps53_N"/>
    <property type="match status" value="1"/>
</dbReference>
<dbReference type="PANTHER" id="PTHR12820">
    <property type="entry name" value="VACUOLAR SORTING PROTEIN 53"/>
    <property type="match status" value="1"/>
</dbReference>
<keyword evidence="1" id="KW-0175">Coiled coil</keyword>
<feature type="domain" description="Vps53 N-terminal" evidence="2">
    <location>
        <begin position="7"/>
        <end position="379"/>
    </location>
</feature>
<dbReference type="Proteomes" id="UP000688137">
    <property type="component" value="Unassembled WGS sequence"/>
</dbReference>
<protein>
    <recommendedName>
        <fullName evidence="2">Vps53 N-terminal domain-containing protein</fullName>
    </recommendedName>
</protein>
<dbReference type="AlphaFoldDB" id="A0A8S1Q5A3"/>
<evidence type="ECO:0000256" key="1">
    <source>
        <dbReference type="SAM" id="Coils"/>
    </source>
</evidence>
<dbReference type="InterPro" id="IPR039766">
    <property type="entry name" value="Vps53"/>
</dbReference>
<dbReference type="PANTHER" id="PTHR12820:SF0">
    <property type="entry name" value="VACUOLAR PROTEIN SORTING-ASSOCIATED PROTEIN 53 HOMOLOG"/>
    <property type="match status" value="1"/>
</dbReference>
<dbReference type="OMA" id="YKFAEAK"/>
<sequence length="690" mass="81148">MNPYSSNFDCIKHINTLFPNEQSLVGIDTEIEKLQSELTQLQSELQEDIHEHAVMQNKIWRDVQDVEQLSQGIVTEIQEIKQKAEKSEDLVYSMCKDIKSLDIAKRNLTFSIAALKKFIMMLTAIEKLKEHCRDKKYAEVANLLSAFTELSQYFVKFQNIPQILEINGEKEQLIKDLKLQLIDDFILFQKGTNLMQIKDLQDACQTVEHLGLKFRDELIQKVCKYIISPYQDLFQQIENRSLETTERRYAWMARAIKDFDTKTQNVFPEYWAVHCQIYYEFCAVTRLQITDILESLKDLDVAVLMKALQATLKFEQKLNDEMKKRYEEWLGKKNSNQFAISELPKIKGAISDSFEPYLRPYIDSEERELMLHIQNILNSDKLDVEGDLKMLNSSMSMFAYFKQLLKRASQYSRTQVMFDIQKLIKKALKRYSDEIILKINQSRNNEQHSQIFCCFVINTAEYCKETIPGLQETMVQHLDSPFSDQVELSNEEEYFNSMMNKSIETLLIYVDSKIDQFYQQMLKIDWNEFENMGDASKYIRDTISFLEGHIKTIKDILSESYLIFYLNKLVVYLNNKFINSVFRIKKISEIGLSQLMLDVSELKTNLVRISKLKQESKSQQSFNNFVQKTLSRSDSILKLIQMSIEKFVENFPDYAKKYESAPTDLDKILGLKQLRRQDVPQLNKFFTKIN</sequence>
<dbReference type="GO" id="GO:0042147">
    <property type="term" value="P:retrograde transport, endosome to Golgi"/>
    <property type="evidence" value="ECO:0007669"/>
    <property type="project" value="InterPro"/>
</dbReference>
<proteinExistence type="predicted"/>
<reference evidence="3" key="1">
    <citation type="submission" date="2021-01" db="EMBL/GenBank/DDBJ databases">
        <authorList>
            <consortium name="Genoscope - CEA"/>
            <person name="William W."/>
        </authorList>
    </citation>
    <scope>NUCLEOTIDE SEQUENCE</scope>
</reference>
<dbReference type="GO" id="GO:0005829">
    <property type="term" value="C:cytosol"/>
    <property type="evidence" value="ECO:0007669"/>
    <property type="project" value="GOC"/>
</dbReference>
<accession>A0A8S1Q5A3</accession>
<name>A0A8S1Q5A3_PARPR</name>
<dbReference type="InterPro" id="IPR007234">
    <property type="entry name" value="Vps53_N"/>
</dbReference>
<evidence type="ECO:0000313" key="3">
    <source>
        <dbReference type="EMBL" id="CAD8110417.1"/>
    </source>
</evidence>
<gene>
    <name evidence="3" type="ORF">PPRIM_AZ9-3.1.T1440038</name>
</gene>